<keyword evidence="5" id="KW-1185">Reference proteome</keyword>
<sequence>MRAYDIYDYDDYEDDGLEGGEEYEEDEGEEYEEEEPPKPTKEQLKFLEYRKKVKEQYRTRMKKGNSNSIADSTFRNTNLLNDNYGCFFGDSKTVIAPRVIQAIQESKTKSRNKVSSGVLKPSANNNIPPEVSENAVKAQKLKVARDYYSFLLSDDVELPAPKKESPSPKTPVDNSEGQPAQVAGKSKQPFINGCKIVRRSGENRKRVNGAGHLAPKSGSKSSSTNKFSKVSTDSRKQLSSNSGNGSGRPVGSKSLPSKMPVSIMGNKSLTPGMRNHVIGVQKPVSSKLHSINGVQRPLSSKLHSVNGVQKPLSSKLYSVNGVQKPLSSKLPSSVPKQSVEQRKDLREQNKPKMISKQSVASTKAQINKPLKQIPKRYDLEDHHPKNKVRKQYYEDDLDEMDFSSTIRRMFNYNSHKFDDDDDDVDDMEAGFDEIMKEERRSAKIAKKEDEEQLRLIEEEERRRRLAKKRKLR</sequence>
<feature type="region of interest" description="Disordered" evidence="3">
    <location>
        <begin position="324"/>
        <end position="363"/>
    </location>
</feature>
<dbReference type="InterPro" id="IPR013256">
    <property type="entry name" value="Chromatin_SPT2"/>
</dbReference>
<comment type="similarity">
    <text evidence="1">Belongs to the SPT2 family.</text>
</comment>
<feature type="region of interest" description="Disordered" evidence="3">
    <location>
        <begin position="158"/>
        <end position="272"/>
    </location>
</feature>
<dbReference type="PANTHER" id="PTHR22691">
    <property type="entry name" value="YEAST SPT2-RELATED"/>
    <property type="match status" value="1"/>
</dbReference>
<reference evidence="4 5" key="1">
    <citation type="submission" date="2024-08" db="EMBL/GenBank/DDBJ databases">
        <title>Insights into the chromosomal genome structure of Flemingia macrophylla.</title>
        <authorList>
            <person name="Ding Y."/>
            <person name="Zhao Y."/>
            <person name="Bi W."/>
            <person name="Wu M."/>
            <person name="Zhao G."/>
            <person name="Gong Y."/>
            <person name="Li W."/>
            <person name="Zhang P."/>
        </authorList>
    </citation>
    <scope>NUCLEOTIDE SEQUENCE [LARGE SCALE GENOMIC DNA]</scope>
    <source>
        <strain evidence="4">DYQJB</strain>
        <tissue evidence="4">Leaf</tissue>
    </source>
</reference>
<comment type="caution">
    <text evidence="4">The sequence shown here is derived from an EMBL/GenBank/DDBJ whole genome shotgun (WGS) entry which is preliminary data.</text>
</comment>
<feature type="compositionally biased region" description="Low complexity" evidence="3">
    <location>
        <begin position="216"/>
        <end position="231"/>
    </location>
</feature>
<proteinExistence type="inferred from homology"/>
<protein>
    <recommendedName>
        <fullName evidence="6">Protein SPT2 homolog</fullName>
    </recommendedName>
</protein>
<dbReference type="PANTHER" id="PTHR22691:SF8">
    <property type="entry name" value="PROTEIN SPT2 HOMOLOG"/>
    <property type="match status" value="1"/>
</dbReference>
<feature type="region of interest" description="Disordered" evidence="3">
    <location>
        <begin position="1"/>
        <end position="43"/>
    </location>
</feature>
<evidence type="ECO:0000313" key="5">
    <source>
        <dbReference type="Proteomes" id="UP001603857"/>
    </source>
</evidence>
<feature type="region of interest" description="Disordered" evidence="3">
    <location>
        <begin position="106"/>
        <end position="131"/>
    </location>
</feature>
<name>A0ABD1NMU7_9FABA</name>
<organism evidence="4 5">
    <name type="scientific">Flemingia macrophylla</name>
    <dbReference type="NCBI Taxonomy" id="520843"/>
    <lineage>
        <taxon>Eukaryota</taxon>
        <taxon>Viridiplantae</taxon>
        <taxon>Streptophyta</taxon>
        <taxon>Embryophyta</taxon>
        <taxon>Tracheophyta</taxon>
        <taxon>Spermatophyta</taxon>
        <taxon>Magnoliopsida</taxon>
        <taxon>eudicotyledons</taxon>
        <taxon>Gunneridae</taxon>
        <taxon>Pentapetalae</taxon>
        <taxon>rosids</taxon>
        <taxon>fabids</taxon>
        <taxon>Fabales</taxon>
        <taxon>Fabaceae</taxon>
        <taxon>Papilionoideae</taxon>
        <taxon>50 kb inversion clade</taxon>
        <taxon>NPAAA clade</taxon>
        <taxon>indigoferoid/millettioid clade</taxon>
        <taxon>Phaseoleae</taxon>
        <taxon>Flemingia</taxon>
    </lineage>
</organism>
<dbReference type="Pfam" id="PF08243">
    <property type="entry name" value="SPT2"/>
    <property type="match status" value="1"/>
</dbReference>
<evidence type="ECO:0008006" key="6">
    <source>
        <dbReference type="Google" id="ProtNLM"/>
    </source>
</evidence>
<keyword evidence="2" id="KW-0175">Coiled coil</keyword>
<evidence type="ECO:0000256" key="2">
    <source>
        <dbReference type="ARBA" id="ARBA00023054"/>
    </source>
</evidence>
<dbReference type="AlphaFoldDB" id="A0ABD1NMU7"/>
<evidence type="ECO:0000256" key="3">
    <source>
        <dbReference type="SAM" id="MobiDB-lite"/>
    </source>
</evidence>
<feature type="compositionally biased region" description="Acidic residues" evidence="3">
    <location>
        <begin position="7"/>
        <end position="35"/>
    </location>
</feature>
<feature type="compositionally biased region" description="Low complexity" evidence="3">
    <location>
        <begin position="324"/>
        <end position="338"/>
    </location>
</feature>
<feature type="compositionally biased region" description="Basic and acidic residues" evidence="3">
    <location>
        <begin position="339"/>
        <end position="350"/>
    </location>
</feature>
<gene>
    <name evidence="4" type="ORF">Fmac_002962</name>
</gene>
<dbReference type="Proteomes" id="UP001603857">
    <property type="component" value="Unassembled WGS sequence"/>
</dbReference>
<evidence type="ECO:0000313" key="4">
    <source>
        <dbReference type="EMBL" id="KAL2348962.1"/>
    </source>
</evidence>
<evidence type="ECO:0000256" key="1">
    <source>
        <dbReference type="ARBA" id="ARBA00006461"/>
    </source>
</evidence>
<dbReference type="EMBL" id="JBGMDY010000001">
    <property type="protein sequence ID" value="KAL2348962.1"/>
    <property type="molecule type" value="Genomic_DNA"/>
</dbReference>
<accession>A0ABD1NMU7</accession>
<dbReference type="SMART" id="SM00784">
    <property type="entry name" value="SPT2"/>
    <property type="match status" value="1"/>
</dbReference>